<keyword evidence="1" id="KW-0677">Repeat</keyword>
<accession>A0ABD0JR96</accession>
<keyword evidence="4" id="KW-1185">Reference proteome</keyword>
<dbReference type="PANTHER" id="PTHR10943:SF2">
    <property type="entry name" value="26S PROTEASOME NON-ATPASE REGULATORY SUBUNIT 1"/>
    <property type="match status" value="1"/>
</dbReference>
<dbReference type="InterPro" id="IPR016024">
    <property type="entry name" value="ARM-type_fold"/>
</dbReference>
<dbReference type="GO" id="GO:0000502">
    <property type="term" value="C:proteasome complex"/>
    <property type="evidence" value="ECO:0007669"/>
    <property type="project" value="UniProtKB-KW"/>
</dbReference>
<evidence type="ECO:0000313" key="3">
    <source>
        <dbReference type="EMBL" id="KAK7477118.1"/>
    </source>
</evidence>
<protein>
    <submittedName>
        <fullName evidence="3">Uncharacterized protein</fullName>
    </submittedName>
</protein>
<dbReference type="SUPFAM" id="SSF48371">
    <property type="entry name" value="ARM repeat"/>
    <property type="match status" value="1"/>
</dbReference>
<dbReference type="EMBL" id="JACVVK020000357">
    <property type="protein sequence ID" value="KAK7477118.1"/>
    <property type="molecule type" value="Genomic_DNA"/>
</dbReference>
<comment type="caution">
    <text evidence="3">The sequence shown here is derived from an EMBL/GenBank/DDBJ whole genome shotgun (WGS) entry which is preliminary data.</text>
</comment>
<gene>
    <name evidence="3" type="ORF">BaRGS_00031604</name>
</gene>
<reference evidence="3 4" key="1">
    <citation type="journal article" date="2023" name="Sci. Data">
        <title>Genome assembly of the Korean intertidal mud-creeper Batillaria attramentaria.</title>
        <authorList>
            <person name="Patra A.K."/>
            <person name="Ho P.T."/>
            <person name="Jun S."/>
            <person name="Lee S.J."/>
            <person name="Kim Y."/>
            <person name="Won Y.J."/>
        </authorList>
    </citation>
    <scope>NUCLEOTIDE SEQUENCE [LARGE SCALE GENOMIC DNA]</scope>
    <source>
        <strain evidence="3">Wonlab-2016</strain>
    </source>
</reference>
<dbReference type="Gene3D" id="1.25.10.10">
    <property type="entry name" value="Leucine-rich Repeat Variant"/>
    <property type="match status" value="1"/>
</dbReference>
<name>A0ABD0JR96_9CAEN</name>
<evidence type="ECO:0000256" key="2">
    <source>
        <dbReference type="ARBA" id="ARBA00022942"/>
    </source>
</evidence>
<evidence type="ECO:0000313" key="4">
    <source>
        <dbReference type="Proteomes" id="UP001519460"/>
    </source>
</evidence>
<keyword evidence="2" id="KW-0647">Proteasome</keyword>
<evidence type="ECO:0000256" key="1">
    <source>
        <dbReference type="ARBA" id="ARBA00022737"/>
    </source>
</evidence>
<proteinExistence type="predicted"/>
<organism evidence="3 4">
    <name type="scientific">Batillaria attramentaria</name>
    <dbReference type="NCBI Taxonomy" id="370345"/>
    <lineage>
        <taxon>Eukaryota</taxon>
        <taxon>Metazoa</taxon>
        <taxon>Spiralia</taxon>
        <taxon>Lophotrochozoa</taxon>
        <taxon>Mollusca</taxon>
        <taxon>Gastropoda</taxon>
        <taxon>Caenogastropoda</taxon>
        <taxon>Sorbeoconcha</taxon>
        <taxon>Cerithioidea</taxon>
        <taxon>Batillariidae</taxon>
        <taxon>Batillaria</taxon>
    </lineage>
</organism>
<dbReference type="AlphaFoldDB" id="A0ABD0JR96"/>
<dbReference type="InterPro" id="IPR011989">
    <property type="entry name" value="ARM-like"/>
</dbReference>
<dbReference type="PANTHER" id="PTHR10943">
    <property type="entry name" value="26S PROTEASOME NON-ATPASE REGULATORY SUBUNIT"/>
    <property type="match status" value="1"/>
</dbReference>
<dbReference type="Proteomes" id="UP001519460">
    <property type="component" value="Unassembled WGS sequence"/>
</dbReference>
<sequence length="163" mass="18418">MPRLIDLPDAIALLEPMTNDPVNYVRQGALIASALILIQHNEVSCPKLTHFRQLYAKVISDKHEDVMAKFGAILAQGIIDAAPLCWVECFEYKTAERKILSRHWAVKGCYQERKEGGDTVVTASWQRRKKNKTQTQTRRVAAILRIRSDGKGGVTLDVMCRQN</sequence>